<sequence>MAAVNTSKSNGGINDKNMKRKKRYLPQNKPVRKGSYPLRPGVQGFFITCDGGRESQASREAINLLDNFFEELLHGKDSGVKHATAPSKPSNKIIKFADSDSSDSDDDCGPHTEDVDHENKEEETGDTPSKKRRIETGTSECENSVSNAVENSSPEKQVLDNNKLESGNADSKRTEEKSIDKQIEAELHELGDRNKRHFVSLDSGCNGVIFIQMHQRSGNPGPFEIVQHMMVSAATTRKHMSRFILRMLPVEVTCYASEEEISKAIKPLIAQYFPTETQTPIKFAVLFEARANTGIDRMKIINLVAKSVPEPHKVDLNNPDKTIIVQVAKTICMVGVAERYKELSKFNLRQLTSPKP</sequence>
<dbReference type="PANTHER" id="PTHR13452">
    <property type="entry name" value="THUMP DOMAIN CONTAINING PROTEIN 1-RELATED"/>
    <property type="match status" value="1"/>
</dbReference>
<dbReference type="PANTHER" id="PTHR13452:SF10">
    <property type="entry name" value="THUMP DOMAIN-CONTAINING PROTEIN 1"/>
    <property type="match status" value="1"/>
</dbReference>
<feature type="domain" description="THUMP" evidence="3">
    <location>
        <begin position="232"/>
        <end position="338"/>
    </location>
</feature>
<dbReference type="Pfam" id="PF02926">
    <property type="entry name" value="THUMP"/>
    <property type="match status" value="1"/>
</dbReference>
<feature type="region of interest" description="Disordered" evidence="2">
    <location>
        <begin position="79"/>
        <end position="179"/>
    </location>
</feature>
<keyword evidence="1" id="KW-0694">RNA-binding</keyword>
<dbReference type="Gene3D" id="3.30.2300.10">
    <property type="entry name" value="THUMP superfamily"/>
    <property type="match status" value="1"/>
</dbReference>
<dbReference type="OrthoDB" id="367221at2759"/>
<organism evidence="4 5">
    <name type="scientific">Cinnamomum micranthum f. kanehirae</name>
    <dbReference type="NCBI Taxonomy" id="337451"/>
    <lineage>
        <taxon>Eukaryota</taxon>
        <taxon>Viridiplantae</taxon>
        <taxon>Streptophyta</taxon>
        <taxon>Embryophyta</taxon>
        <taxon>Tracheophyta</taxon>
        <taxon>Spermatophyta</taxon>
        <taxon>Magnoliopsida</taxon>
        <taxon>Magnoliidae</taxon>
        <taxon>Laurales</taxon>
        <taxon>Lauraceae</taxon>
        <taxon>Cinnamomum</taxon>
    </lineage>
</organism>
<reference evidence="4 5" key="1">
    <citation type="journal article" date="2019" name="Nat. Plants">
        <title>Stout camphor tree genome fills gaps in understanding of flowering plant genome evolution.</title>
        <authorList>
            <person name="Chaw S.M."/>
            <person name="Liu Y.C."/>
            <person name="Wu Y.W."/>
            <person name="Wang H.Y."/>
            <person name="Lin C.I."/>
            <person name="Wu C.S."/>
            <person name="Ke H.M."/>
            <person name="Chang L.Y."/>
            <person name="Hsu C.Y."/>
            <person name="Yang H.T."/>
            <person name="Sudianto E."/>
            <person name="Hsu M.H."/>
            <person name="Wu K.P."/>
            <person name="Wang L.N."/>
            <person name="Leebens-Mack J.H."/>
            <person name="Tsai I.J."/>
        </authorList>
    </citation>
    <scope>NUCLEOTIDE SEQUENCE [LARGE SCALE GENOMIC DNA]</scope>
    <source>
        <strain evidence="5">cv. Chaw 1501</strain>
        <tissue evidence="4">Young leaves</tissue>
    </source>
</reference>
<evidence type="ECO:0000259" key="3">
    <source>
        <dbReference type="PROSITE" id="PS51165"/>
    </source>
</evidence>
<keyword evidence="5" id="KW-1185">Reference proteome</keyword>
<gene>
    <name evidence="4" type="ORF">CKAN_00453700</name>
</gene>
<comment type="caution">
    <text evidence="4">The sequence shown here is derived from an EMBL/GenBank/DDBJ whole genome shotgun (WGS) entry which is preliminary data.</text>
</comment>
<evidence type="ECO:0000313" key="4">
    <source>
        <dbReference type="EMBL" id="RWR76120.1"/>
    </source>
</evidence>
<dbReference type="GO" id="GO:0003723">
    <property type="term" value="F:RNA binding"/>
    <property type="evidence" value="ECO:0007669"/>
    <property type="project" value="UniProtKB-UniRule"/>
</dbReference>
<evidence type="ECO:0000256" key="1">
    <source>
        <dbReference type="PROSITE-ProRule" id="PRU00529"/>
    </source>
</evidence>
<dbReference type="AlphaFoldDB" id="A0A3S3NB25"/>
<dbReference type="GO" id="GO:0006400">
    <property type="term" value="P:tRNA modification"/>
    <property type="evidence" value="ECO:0007669"/>
    <property type="project" value="InterPro"/>
</dbReference>
<feature type="compositionally biased region" description="Basic and acidic residues" evidence="2">
    <location>
        <begin position="108"/>
        <end position="122"/>
    </location>
</feature>
<dbReference type="PROSITE" id="PS51165">
    <property type="entry name" value="THUMP"/>
    <property type="match status" value="1"/>
</dbReference>
<feature type="compositionally biased region" description="Low complexity" evidence="2">
    <location>
        <begin position="139"/>
        <end position="152"/>
    </location>
</feature>
<dbReference type="InterPro" id="IPR040183">
    <property type="entry name" value="THUMPD1-like"/>
</dbReference>
<dbReference type="SMART" id="SM00981">
    <property type="entry name" value="THUMP"/>
    <property type="match status" value="1"/>
</dbReference>
<name>A0A3S3NB25_9MAGN</name>
<dbReference type="CDD" id="cd11717">
    <property type="entry name" value="THUMP_THUMPD1_like"/>
    <property type="match status" value="1"/>
</dbReference>
<evidence type="ECO:0000256" key="2">
    <source>
        <dbReference type="SAM" id="MobiDB-lite"/>
    </source>
</evidence>
<dbReference type="STRING" id="337451.A0A3S3NB25"/>
<dbReference type="Proteomes" id="UP000283530">
    <property type="component" value="Unassembled WGS sequence"/>
</dbReference>
<dbReference type="EMBL" id="QPKB01000002">
    <property type="protein sequence ID" value="RWR76120.1"/>
    <property type="molecule type" value="Genomic_DNA"/>
</dbReference>
<proteinExistence type="predicted"/>
<dbReference type="FunFam" id="3.30.2300.10:FF:000001">
    <property type="entry name" value="THUMP domain-containing protein 1"/>
    <property type="match status" value="1"/>
</dbReference>
<feature type="region of interest" description="Disordered" evidence="2">
    <location>
        <begin position="1"/>
        <end position="37"/>
    </location>
</feature>
<evidence type="ECO:0000313" key="5">
    <source>
        <dbReference type="Proteomes" id="UP000283530"/>
    </source>
</evidence>
<dbReference type="InterPro" id="IPR004114">
    <property type="entry name" value="THUMP_dom"/>
</dbReference>
<accession>A0A3S3NB25</accession>
<feature type="compositionally biased region" description="Basic and acidic residues" evidence="2">
    <location>
        <begin position="170"/>
        <end position="179"/>
    </location>
</feature>
<feature type="compositionally biased region" description="Polar residues" evidence="2">
    <location>
        <begin position="1"/>
        <end position="12"/>
    </location>
</feature>
<dbReference type="SUPFAM" id="SSF143437">
    <property type="entry name" value="THUMP domain-like"/>
    <property type="match status" value="1"/>
</dbReference>
<protein>
    <submittedName>
        <fullName evidence="4">THUMP domain-containing protein 1</fullName>
    </submittedName>
</protein>